<dbReference type="Pfam" id="PF11716">
    <property type="entry name" value="MDMPI_N"/>
    <property type="match status" value="1"/>
</dbReference>
<protein>
    <submittedName>
        <fullName evidence="2">Unannotated protein</fullName>
    </submittedName>
</protein>
<dbReference type="EMBL" id="CAEZSR010000003">
    <property type="protein sequence ID" value="CAB4538707.1"/>
    <property type="molecule type" value="Genomic_DNA"/>
</dbReference>
<dbReference type="InterPro" id="IPR017518">
    <property type="entry name" value="CHP03084"/>
</dbReference>
<dbReference type="InterPro" id="IPR024344">
    <property type="entry name" value="MDMPI_metal-binding"/>
</dbReference>
<evidence type="ECO:0000313" key="2">
    <source>
        <dbReference type="EMBL" id="CAB4538707.1"/>
    </source>
</evidence>
<accession>A0A6J6BJC0</accession>
<reference evidence="2" key="1">
    <citation type="submission" date="2020-05" db="EMBL/GenBank/DDBJ databases">
        <authorList>
            <person name="Chiriac C."/>
            <person name="Salcher M."/>
            <person name="Ghai R."/>
            <person name="Kavagutti S V."/>
        </authorList>
    </citation>
    <scope>NUCLEOTIDE SEQUENCE</scope>
</reference>
<dbReference type="GO" id="GO:0046872">
    <property type="term" value="F:metal ion binding"/>
    <property type="evidence" value="ECO:0007669"/>
    <property type="project" value="InterPro"/>
</dbReference>
<dbReference type="SUPFAM" id="SSF109854">
    <property type="entry name" value="DinB/YfiT-like putative metalloenzymes"/>
    <property type="match status" value="1"/>
</dbReference>
<organism evidence="2">
    <name type="scientific">freshwater metagenome</name>
    <dbReference type="NCBI Taxonomy" id="449393"/>
    <lineage>
        <taxon>unclassified sequences</taxon>
        <taxon>metagenomes</taxon>
        <taxon>ecological metagenomes</taxon>
    </lineage>
</organism>
<dbReference type="AlphaFoldDB" id="A0A6J6BJC0"/>
<gene>
    <name evidence="2" type="ORF">UFOPK1493_00137</name>
</gene>
<feature type="domain" description="Mycothiol-dependent maleylpyruvate isomerase metal-binding" evidence="1">
    <location>
        <begin position="10"/>
        <end position="142"/>
    </location>
</feature>
<proteinExistence type="predicted"/>
<dbReference type="InterPro" id="IPR034660">
    <property type="entry name" value="DinB/YfiT-like"/>
</dbReference>
<dbReference type="NCBIfam" id="TIGR03084">
    <property type="entry name" value="TIGR03084 family metal-binding protein"/>
    <property type="match status" value="1"/>
</dbReference>
<dbReference type="Gene3D" id="1.20.120.450">
    <property type="entry name" value="dinb family like domain"/>
    <property type="match status" value="1"/>
</dbReference>
<dbReference type="InterPro" id="IPR017517">
    <property type="entry name" value="Maleyloyr_isom"/>
</dbReference>
<sequence>MDPICDDLVAEHDSLDELVAGIDEATWDRATESPGWSIRDQVSHLWFFDQRALMALTDPDAFAADAAELMRSGGTEASVVPGRSMTGAAMLVAWRRDRGRLVDVARGVDPSARVPWYGPAMGARSFVTARLMETWAHGQDVADALGAEREPTDRLRHVAHIGVRARPFSYAIRKMAMPDADVHVALTTPSGDTVTYGAPSSPDVVRGPLLDFCLVVTQRRHRVDTALEVHGPAAEEWMSIAQAFAGEPGPGRPPRETDTTG</sequence>
<name>A0A6J6BJC0_9ZZZZ</name>
<evidence type="ECO:0000259" key="1">
    <source>
        <dbReference type="Pfam" id="PF11716"/>
    </source>
</evidence>
<dbReference type="NCBIfam" id="TIGR03083">
    <property type="entry name" value="maleylpyruvate isomerase family mycothiol-dependent enzyme"/>
    <property type="match status" value="1"/>
</dbReference>